<organism evidence="1 2">
    <name type="scientific">Alteraurantiacibacter lauratis</name>
    <dbReference type="NCBI Taxonomy" id="2054627"/>
    <lineage>
        <taxon>Bacteria</taxon>
        <taxon>Pseudomonadati</taxon>
        <taxon>Pseudomonadota</taxon>
        <taxon>Alphaproteobacteria</taxon>
        <taxon>Sphingomonadales</taxon>
        <taxon>Erythrobacteraceae</taxon>
        <taxon>Alteraurantiacibacter</taxon>
    </lineage>
</organism>
<dbReference type="Proteomes" id="UP001595378">
    <property type="component" value="Unassembled WGS sequence"/>
</dbReference>
<dbReference type="Pfam" id="PF10013">
    <property type="entry name" value="DUF2256"/>
    <property type="match status" value="1"/>
</dbReference>
<keyword evidence="2" id="KW-1185">Reference proteome</keyword>
<dbReference type="PANTHER" id="PTHR37463:SF1">
    <property type="entry name" value="DUF2256 DOMAIN-CONTAINING PROTEIN"/>
    <property type="match status" value="1"/>
</dbReference>
<evidence type="ECO:0000313" key="2">
    <source>
        <dbReference type="Proteomes" id="UP001595378"/>
    </source>
</evidence>
<dbReference type="EMBL" id="JBHRSU010000033">
    <property type="protein sequence ID" value="MFC3101443.1"/>
    <property type="molecule type" value="Genomic_DNA"/>
</dbReference>
<sequence length="60" mass="7025">MPAKVEAKRYTKSNLPEKACAACGRPFAWRKKWARDWDEVKTCSERCKGDLRRINRGKRA</sequence>
<dbReference type="PANTHER" id="PTHR37463">
    <property type="entry name" value="GSL3115 PROTEIN"/>
    <property type="match status" value="1"/>
</dbReference>
<protein>
    <submittedName>
        <fullName evidence="1">DUF2256 domain-containing protein</fullName>
    </submittedName>
</protein>
<accession>A0ABV7EHU0</accession>
<gene>
    <name evidence="1" type="ORF">ACFODK_11145</name>
</gene>
<dbReference type="RefSeq" id="WP_336919052.1">
    <property type="nucleotide sequence ID" value="NZ_JBANRN010000008.1"/>
</dbReference>
<name>A0ABV7EHU0_9SPHN</name>
<reference evidence="2" key="1">
    <citation type="journal article" date="2019" name="Int. J. Syst. Evol. Microbiol.">
        <title>The Global Catalogue of Microorganisms (GCM) 10K type strain sequencing project: providing services to taxonomists for standard genome sequencing and annotation.</title>
        <authorList>
            <consortium name="The Broad Institute Genomics Platform"/>
            <consortium name="The Broad Institute Genome Sequencing Center for Infectious Disease"/>
            <person name="Wu L."/>
            <person name="Ma J."/>
        </authorList>
    </citation>
    <scope>NUCLEOTIDE SEQUENCE [LARGE SCALE GENOMIC DNA]</scope>
    <source>
        <strain evidence="2">KCTC 52606</strain>
    </source>
</reference>
<dbReference type="InterPro" id="IPR017136">
    <property type="entry name" value="UCP037205"/>
</dbReference>
<proteinExistence type="predicted"/>
<comment type="caution">
    <text evidence="1">The sequence shown here is derived from an EMBL/GenBank/DDBJ whole genome shotgun (WGS) entry which is preliminary data.</text>
</comment>
<evidence type="ECO:0000313" key="1">
    <source>
        <dbReference type="EMBL" id="MFC3101443.1"/>
    </source>
</evidence>